<sequence>MSAISLRALPGLEVVVRCRTPTVSIDQLNFSIQHAGVEDSSTCFSSPYHGCELVIQADRDSNGAFFRVSLHPPPTDSHFPNELADPMHPPPNDPRGPEPPPVAQSFHFPAAGTLALQSTSSHGSTAAGNIANADMEFMNNAYASPESIWSAMDAPVTLTSMNSLLTPDSNCDLWQFGSEIFSKDDSSNNICPASATELNDTFSGLNSLLSDLPTLDYMHQSSDDIDLGSARECPLTADSYLPQSDHLDVYSSSSSTTTESYSPRSDHTDFSARECSPTTSVQGSCDRRKSKKTPRRRKSKGDLPCHYGCGSTFTRQHDRLRHEVYRHKHKSNWTCGLCSKFFHSLKNYRNHKCPAKEQEQGDHDGQGTQWSDRWSKQGYTQVQSESHPQPEYIFQMCTGRKA</sequence>
<reference evidence="3 4" key="1">
    <citation type="journal article" date="2020" name="ISME J.">
        <title>Uncovering the hidden diversity of litter-decomposition mechanisms in mushroom-forming fungi.</title>
        <authorList>
            <person name="Floudas D."/>
            <person name="Bentzer J."/>
            <person name="Ahren D."/>
            <person name="Johansson T."/>
            <person name="Persson P."/>
            <person name="Tunlid A."/>
        </authorList>
    </citation>
    <scope>NUCLEOTIDE SEQUENCE [LARGE SCALE GENOMIC DNA]</scope>
    <source>
        <strain evidence="3 4">CBS 291.85</strain>
    </source>
</reference>
<feature type="compositionally biased region" description="Low complexity" evidence="1">
    <location>
        <begin position="250"/>
        <end position="262"/>
    </location>
</feature>
<dbReference type="InterPro" id="IPR013087">
    <property type="entry name" value="Znf_C2H2_type"/>
</dbReference>
<dbReference type="OrthoDB" id="8117402at2759"/>
<evidence type="ECO:0000313" key="3">
    <source>
        <dbReference type="EMBL" id="KAF5356609.1"/>
    </source>
</evidence>
<feature type="region of interest" description="Disordered" evidence="1">
    <location>
        <begin position="250"/>
        <end position="302"/>
    </location>
</feature>
<dbReference type="PROSITE" id="PS00028">
    <property type="entry name" value="ZINC_FINGER_C2H2_1"/>
    <property type="match status" value="1"/>
</dbReference>
<name>A0A8H5G1J3_9AGAR</name>
<feature type="compositionally biased region" description="Polar residues" evidence="1">
    <location>
        <begin position="366"/>
        <end position="387"/>
    </location>
</feature>
<evidence type="ECO:0000313" key="4">
    <source>
        <dbReference type="Proteomes" id="UP000559256"/>
    </source>
</evidence>
<dbReference type="EMBL" id="JAACJM010000054">
    <property type="protein sequence ID" value="KAF5356609.1"/>
    <property type="molecule type" value="Genomic_DNA"/>
</dbReference>
<keyword evidence="4" id="KW-1185">Reference proteome</keyword>
<dbReference type="Proteomes" id="UP000559256">
    <property type="component" value="Unassembled WGS sequence"/>
</dbReference>
<feature type="domain" description="C2H2-type" evidence="2">
    <location>
        <begin position="305"/>
        <end position="327"/>
    </location>
</feature>
<proteinExistence type="predicted"/>
<gene>
    <name evidence="3" type="ORF">D9758_008300</name>
</gene>
<protein>
    <recommendedName>
        <fullName evidence="2">C2H2-type domain-containing protein</fullName>
    </recommendedName>
</protein>
<feature type="compositionally biased region" description="Pro residues" evidence="1">
    <location>
        <begin position="87"/>
        <end position="102"/>
    </location>
</feature>
<evidence type="ECO:0000259" key="2">
    <source>
        <dbReference type="PROSITE" id="PS00028"/>
    </source>
</evidence>
<evidence type="ECO:0000256" key="1">
    <source>
        <dbReference type="SAM" id="MobiDB-lite"/>
    </source>
</evidence>
<comment type="caution">
    <text evidence="3">The sequence shown here is derived from an EMBL/GenBank/DDBJ whole genome shotgun (WGS) entry which is preliminary data.</text>
</comment>
<dbReference type="AlphaFoldDB" id="A0A8H5G1J3"/>
<feature type="region of interest" description="Disordered" evidence="1">
    <location>
        <begin position="355"/>
        <end position="387"/>
    </location>
</feature>
<accession>A0A8H5G1J3</accession>
<feature type="compositionally biased region" description="Basic residues" evidence="1">
    <location>
        <begin position="288"/>
        <end position="299"/>
    </location>
</feature>
<organism evidence="3 4">
    <name type="scientific">Tetrapyrgos nigripes</name>
    <dbReference type="NCBI Taxonomy" id="182062"/>
    <lineage>
        <taxon>Eukaryota</taxon>
        <taxon>Fungi</taxon>
        <taxon>Dikarya</taxon>
        <taxon>Basidiomycota</taxon>
        <taxon>Agaricomycotina</taxon>
        <taxon>Agaricomycetes</taxon>
        <taxon>Agaricomycetidae</taxon>
        <taxon>Agaricales</taxon>
        <taxon>Marasmiineae</taxon>
        <taxon>Marasmiaceae</taxon>
        <taxon>Tetrapyrgos</taxon>
    </lineage>
</organism>
<feature type="region of interest" description="Disordered" evidence="1">
    <location>
        <begin position="69"/>
        <end position="106"/>
    </location>
</feature>
<feature type="compositionally biased region" description="Basic and acidic residues" evidence="1">
    <location>
        <begin position="355"/>
        <end position="365"/>
    </location>
</feature>